<accession>Q0G2U8</accession>
<keyword evidence="2" id="KW-1185">Reference proteome</keyword>
<dbReference type="AlphaFoldDB" id="Q0G2U8"/>
<sequence>MNYAFSRFLCNFDQGISAQRSQTIAMLLL</sequence>
<name>Q0G2U8_9HYPH</name>
<evidence type="ECO:0000313" key="1">
    <source>
        <dbReference type="EMBL" id="EAU42083.1"/>
    </source>
</evidence>
<gene>
    <name evidence="1" type="ORF">FP2506_16659</name>
</gene>
<comment type="caution">
    <text evidence="1">The sequence shown here is derived from an EMBL/GenBank/DDBJ whole genome shotgun (WGS) entry which is preliminary data.</text>
</comment>
<dbReference type="HOGENOM" id="CLU_3409385_0_0_5"/>
<proteinExistence type="predicted"/>
<dbReference type="EMBL" id="AATP01000002">
    <property type="protein sequence ID" value="EAU42083.1"/>
    <property type="molecule type" value="Genomic_DNA"/>
</dbReference>
<reference evidence="1 2" key="1">
    <citation type="journal article" date="2010" name="J. Bacteriol.">
        <title>Genome sequence of Fulvimarina pelagi HTCC2506T, a Mn(II)-oxidizing alphaproteobacterium possessing an aerobic anoxygenic photosynthetic gene cluster and Xanthorhodopsin.</title>
        <authorList>
            <person name="Kang I."/>
            <person name="Oh H.M."/>
            <person name="Lim S.I."/>
            <person name="Ferriera S."/>
            <person name="Giovannoni S.J."/>
            <person name="Cho J.C."/>
        </authorList>
    </citation>
    <scope>NUCLEOTIDE SEQUENCE [LARGE SCALE GENOMIC DNA]</scope>
    <source>
        <strain evidence="1 2">HTCC2506</strain>
    </source>
</reference>
<protein>
    <submittedName>
        <fullName evidence="1">Uncharacterized protein</fullName>
    </submittedName>
</protein>
<organism evidence="1 2">
    <name type="scientific">Fulvimarina pelagi HTCC2506</name>
    <dbReference type="NCBI Taxonomy" id="314231"/>
    <lineage>
        <taxon>Bacteria</taxon>
        <taxon>Pseudomonadati</taxon>
        <taxon>Pseudomonadota</taxon>
        <taxon>Alphaproteobacteria</taxon>
        <taxon>Hyphomicrobiales</taxon>
        <taxon>Aurantimonadaceae</taxon>
        <taxon>Fulvimarina</taxon>
    </lineage>
</organism>
<evidence type="ECO:0000313" key="2">
    <source>
        <dbReference type="Proteomes" id="UP000004310"/>
    </source>
</evidence>
<dbReference type="Proteomes" id="UP000004310">
    <property type="component" value="Unassembled WGS sequence"/>
</dbReference>